<comment type="caution">
    <text evidence="3">The sequence shown here is derived from an EMBL/GenBank/DDBJ whole genome shotgun (WGS) entry which is preliminary data.</text>
</comment>
<organism evidence="3 4">
    <name type="scientific">Elysia chlorotica</name>
    <name type="common">Eastern emerald elysia</name>
    <name type="synonym">Sea slug</name>
    <dbReference type="NCBI Taxonomy" id="188477"/>
    <lineage>
        <taxon>Eukaryota</taxon>
        <taxon>Metazoa</taxon>
        <taxon>Spiralia</taxon>
        <taxon>Lophotrochozoa</taxon>
        <taxon>Mollusca</taxon>
        <taxon>Gastropoda</taxon>
        <taxon>Heterobranchia</taxon>
        <taxon>Euthyneura</taxon>
        <taxon>Panpulmonata</taxon>
        <taxon>Sacoglossa</taxon>
        <taxon>Placobranchoidea</taxon>
        <taxon>Plakobranchidae</taxon>
        <taxon>Elysia</taxon>
    </lineage>
</organism>
<feature type="compositionally biased region" description="Basic residues" evidence="2">
    <location>
        <begin position="860"/>
        <end position="874"/>
    </location>
</feature>
<feature type="region of interest" description="Disordered" evidence="2">
    <location>
        <begin position="191"/>
        <end position="224"/>
    </location>
</feature>
<feature type="region of interest" description="Disordered" evidence="2">
    <location>
        <begin position="501"/>
        <end position="529"/>
    </location>
</feature>
<feature type="compositionally biased region" description="Basic and acidic residues" evidence="2">
    <location>
        <begin position="822"/>
        <end position="834"/>
    </location>
</feature>
<gene>
    <name evidence="3" type="ORF">EGW08_017847</name>
</gene>
<evidence type="ECO:0000313" key="3">
    <source>
        <dbReference type="EMBL" id="RUS74392.1"/>
    </source>
</evidence>
<proteinExistence type="predicted"/>
<feature type="region of interest" description="Disordered" evidence="2">
    <location>
        <begin position="427"/>
        <end position="451"/>
    </location>
</feature>
<feature type="compositionally biased region" description="Polar residues" evidence="2">
    <location>
        <begin position="924"/>
        <end position="935"/>
    </location>
</feature>
<evidence type="ECO:0000256" key="1">
    <source>
        <dbReference type="SAM" id="Coils"/>
    </source>
</evidence>
<evidence type="ECO:0000256" key="2">
    <source>
        <dbReference type="SAM" id="MobiDB-lite"/>
    </source>
</evidence>
<keyword evidence="1" id="KW-0175">Coiled coil</keyword>
<feature type="compositionally biased region" description="Basic and acidic residues" evidence="2">
    <location>
        <begin position="887"/>
        <end position="897"/>
    </location>
</feature>
<feature type="compositionally biased region" description="Polar residues" evidence="2">
    <location>
        <begin position="1008"/>
        <end position="1019"/>
    </location>
</feature>
<feature type="compositionally biased region" description="Basic and acidic residues" evidence="2">
    <location>
        <begin position="951"/>
        <end position="960"/>
    </location>
</feature>
<feature type="compositionally biased region" description="Polar residues" evidence="2">
    <location>
        <begin position="191"/>
        <end position="203"/>
    </location>
</feature>
<evidence type="ECO:0000313" key="4">
    <source>
        <dbReference type="Proteomes" id="UP000271974"/>
    </source>
</evidence>
<reference evidence="3 4" key="1">
    <citation type="submission" date="2019-01" db="EMBL/GenBank/DDBJ databases">
        <title>A draft genome assembly of the solar-powered sea slug Elysia chlorotica.</title>
        <authorList>
            <person name="Cai H."/>
            <person name="Li Q."/>
            <person name="Fang X."/>
            <person name="Li J."/>
            <person name="Curtis N.E."/>
            <person name="Altenburger A."/>
            <person name="Shibata T."/>
            <person name="Feng M."/>
            <person name="Maeda T."/>
            <person name="Schwartz J.A."/>
            <person name="Shigenobu S."/>
            <person name="Lundholm N."/>
            <person name="Nishiyama T."/>
            <person name="Yang H."/>
            <person name="Hasebe M."/>
            <person name="Li S."/>
            <person name="Pierce S.K."/>
            <person name="Wang J."/>
        </authorList>
    </citation>
    <scope>NUCLEOTIDE SEQUENCE [LARGE SCALE GENOMIC DNA]</scope>
    <source>
        <strain evidence="3">EC2010</strain>
        <tissue evidence="3">Whole organism of an adult</tissue>
    </source>
</reference>
<accession>A0A3S0ZAD7</accession>
<sequence length="1036" mass="118062">MQPIKWHRESLGYRVDAVTGTANDGLVLPKEIAMAPIVENILLILLSSLVVAKTLPARRLENRNGKALSNVLFVEKESSFPGTKRLDGQLFWPKSLSSKLPVKNKGELDNAPGRLDYERTNKDTLNEVFHPWINTPKQARRESVLEKVQAMTKPDNERTHQKDTVNGFMWPQQNNTSYGLARLANSRFSNGNAASNQIGNSQKDPLEEKQINRPYETKSSRVRQTQISNESFESQGAYNVNIYSDSNESADINNPREKATIEDLKETPLEKSANDEVFQNLVRKNEEILFSIEDPIPVLRFRRHLRQTVPYRANRPQIAVQPASEASRAMTHRLLELMTLAKNVSHKPVRSKSKKTEYEYGDSDYDIGTISRDLLPKDIDLDIPRDGEPTEADKELLENIEQLTFLVLGRDHDLEESQVSPIRHKAEPGEWETSGGVQSIGETNEKSKPDTWAGKRLLETQRRWHNGRTKETNSRLYGHGLMAKTGPVSFDHGARISHHRYKSNSMKYPKRHHRQHRPQSRRQRDVMPVVQAHQDESSTLTRTPDERGITQRVALIPRKVAKNIRPPMRSKMDRGQKRAVDTLDLMDDFRLAWPSLRTTASSLVGRISNLKSTYDAAYDDLERLIKMGDEYNKDAKQVAEQDKKANAKLKTETAKLKIAEKNFENFQKQIEDEEKMEMEFERKAFNPSKDSSISFGSLLGDAGAIPENKVEMTLNDITDVEPVLSVPMSEDYLQTLPLEGNRQAGLESMLLALRPDNKHSHDENLHKVAADLNEISSRADLNVKSPERRRRHTLEKRSIVEASPKADNEGMKISGVQKRAVADVQKRAGPDVQKRASAKSMRTTVTANHSKTKENPKENPKRRKRAVQKTSKCKGQKEQMEKAMAQKQRDAILERNQQKYNRGIFSSKQNSDGAQNEKIKSKEPTITNQQRSLGSDNIEFKPVRGSSKIRRNPDKLEPGRTEPGLNTRKLGPNERSEQRPVESGQFDFIDRPVIKNQPDERKEKESYSKSAPNIDSQTSRMKDEDIDMGQQTKNQY</sequence>
<feature type="compositionally biased region" description="Basic and acidic residues" evidence="2">
    <location>
        <begin position="971"/>
        <end position="980"/>
    </location>
</feature>
<protein>
    <submittedName>
        <fullName evidence="3">Uncharacterized protein</fullName>
    </submittedName>
</protein>
<feature type="compositionally biased region" description="Basic residues" evidence="2">
    <location>
        <begin position="501"/>
        <end position="521"/>
    </location>
</feature>
<feature type="compositionally biased region" description="Polar residues" evidence="2">
    <location>
        <begin position="840"/>
        <end position="849"/>
    </location>
</feature>
<name>A0A3S0ZAD7_ELYCH</name>
<feature type="region of interest" description="Disordered" evidence="2">
    <location>
        <begin position="822"/>
        <end position="1036"/>
    </location>
</feature>
<dbReference type="AlphaFoldDB" id="A0A3S0ZAD7"/>
<keyword evidence="4" id="KW-1185">Reference proteome</keyword>
<feature type="coiled-coil region" evidence="1">
    <location>
        <begin position="632"/>
        <end position="683"/>
    </location>
</feature>
<feature type="compositionally biased region" description="Polar residues" evidence="2">
    <location>
        <begin position="898"/>
        <end position="914"/>
    </location>
</feature>
<feature type="compositionally biased region" description="Basic and acidic residues" evidence="2">
    <location>
        <begin position="988"/>
        <end position="1007"/>
    </location>
</feature>
<feature type="compositionally biased region" description="Basic and acidic residues" evidence="2">
    <location>
        <begin position="204"/>
        <end position="219"/>
    </location>
</feature>
<dbReference type="EMBL" id="RQTK01000835">
    <property type="protein sequence ID" value="RUS74392.1"/>
    <property type="molecule type" value="Genomic_DNA"/>
</dbReference>
<dbReference type="Proteomes" id="UP000271974">
    <property type="component" value="Unassembled WGS sequence"/>
</dbReference>